<dbReference type="AlphaFoldDB" id="A0AAW0AFI6"/>
<comment type="cofactor">
    <cofactor evidence="1 9">
        <name>Zn(2+)</name>
        <dbReference type="ChEBI" id="CHEBI:29105"/>
    </cofactor>
</comment>
<evidence type="ECO:0000256" key="3">
    <source>
        <dbReference type="ARBA" id="ARBA00010718"/>
    </source>
</evidence>
<dbReference type="PROSITE" id="PS51144">
    <property type="entry name" value="ALPHA_CA_2"/>
    <property type="match status" value="1"/>
</dbReference>
<evidence type="ECO:0000313" key="12">
    <source>
        <dbReference type="Proteomes" id="UP001362999"/>
    </source>
</evidence>
<dbReference type="Pfam" id="PF00194">
    <property type="entry name" value="Carb_anhydrase"/>
    <property type="match status" value="1"/>
</dbReference>
<sequence>MFTLSLALVLATSALSVSANCMHGTTFFPREEGGEVKVGKFGYSGLQGPLNWAALDPANSACRSSNVQSPIVIDDSIPRAKSAPKVEIATVEEAEFENLGTTLEVVVKGKTTFEGKEFELQQFHHHTPSEHRINDEYFPLEIHMVHQAADESIAVIAVPFQLTEDGSTTEILTSVIENLDKIKEPGTRTNTGKLDFAPLIDAIQKGPLFQYTGSLTTPPCAEGLTFLVLEKPLPINVKTFNALKSVIKFNARYSQNKLGETNLLSVASQFAAQQDGCSTWKVEPGAEVKISMEKVVNHCTGVCKDKMNHKW</sequence>
<keyword evidence="9" id="KW-0732">Signal</keyword>
<dbReference type="GO" id="GO:0004089">
    <property type="term" value="F:carbonate dehydratase activity"/>
    <property type="evidence" value="ECO:0007669"/>
    <property type="project" value="UniProtKB-UniRule"/>
</dbReference>
<feature type="chain" id="PRO_5043103871" description="Carbonic anhydrase" evidence="9">
    <location>
        <begin position="20"/>
        <end position="311"/>
    </location>
</feature>
<comment type="function">
    <text evidence="2 9">Reversible hydration of carbon dioxide.</text>
</comment>
<comment type="similarity">
    <text evidence="3 9">Belongs to the alpha-carbonic anhydrase family.</text>
</comment>
<dbReference type="InterPro" id="IPR023561">
    <property type="entry name" value="Carbonic_anhydrase_a-class"/>
</dbReference>
<gene>
    <name evidence="11" type="ORF">R3P38DRAFT_3324988</name>
</gene>
<dbReference type="PANTHER" id="PTHR18952:SF265">
    <property type="entry name" value="CARBONIC ANHYDRASE"/>
    <property type="match status" value="1"/>
</dbReference>
<dbReference type="InterPro" id="IPR001148">
    <property type="entry name" value="CA_dom"/>
</dbReference>
<dbReference type="Proteomes" id="UP001362999">
    <property type="component" value="Unassembled WGS sequence"/>
</dbReference>
<proteinExistence type="inferred from homology"/>
<evidence type="ECO:0000259" key="10">
    <source>
        <dbReference type="PROSITE" id="PS51144"/>
    </source>
</evidence>
<evidence type="ECO:0000256" key="6">
    <source>
        <dbReference type="ARBA" id="ARBA00022833"/>
    </source>
</evidence>
<comment type="catalytic activity">
    <reaction evidence="8 9">
        <text>hydrogencarbonate + H(+) = CO2 + H2O</text>
        <dbReference type="Rhea" id="RHEA:10748"/>
        <dbReference type="ChEBI" id="CHEBI:15377"/>
        <dbReference type="ChEBI" id="CHEBI:15378"/>
        <dbReference type="ChEBI" id="CHEBI:16526"/>
        <dbReference type="ChEBI" id="CHEBI:17544"/>
        <dbReference type="EC" id="4.2.1.1"/>
    </reaction>
</comment>
<dbReference type="SUPFAM" id="SSF51069">
    <property type="entry name" value="Carbonic anhydrase"/>
    <property type="match status" value="1"/>
</dbReference>
<dbReference type="PANTHER" id="PTHR18952">
    <property type="entry name" value="CARBONIC ANHYDRASE"/>
    <property type="match status" value="1"/>
</dbReference>
<dbReference type="EC" id="4.2.1.1" evidence="4 9"/>
<evidence type="ECO:0000256" key="5">
    <source>
        <dbReference type="ARBA" id="ARBA00022723"/>
    </source>
</evidence>
<name>A0AAW0AFI6_9AGAR</name>
<keyword evidence="6 9" id="KW-0862">Zinc</keyword>
<dbReference type="Gene3D" id="3.10.200.10">
    <property type="entry name" value="Alpha carbonic anhydrase"/>
    <property type="match status" value="1"/>
</dbReference>
<evidence type="ECO:0000256" key="8">
    <source>
        <dbReference type="ARBA" id="ARBA00048348"/>
    </source>
</evidence>
<evidence type="ECO:0000256" key="4">
    <source>
        <dbReference type="ARBA" id="ARBA00012925"/>
    </source>
</evidence>
<dbReference type="EMBL" id="JAWWNJ010000069">
    <property type="protein sequence ID" value="KAK7007873.1"/>
    <property type="molecule type" value="Genomic_DNA"/>
</dbReference>
<organism evidence="11 12">
    <name type="scientific">Favolaschia claudopus</name>
    <dbReference type="NCBI Taxonomy" id="2862362"/>
    <lineage>
        <taxon>Eukaryota</taxon>
        <taxon>Fungi</taxon>
        <taxon>Dikarya</taxon>
        <taxon>Basidiomycota</taxon>
        <taxon>Agaricomycotina</taxon>
        <taxon>Agaricomycetes</taxon>
        <taxon>Agaricomycetidae</taxon>
        <taxon>Agaricales</taxon>
        <taxon>Marasmiineae</taxon>
        <taxon>Mycenaceae</taxon>
        <taxon>Favolaschia</taxon>
    </lineage>
</organism>
<keyword evidence="5 9" id="KW-0479">Metal-binding</keyword>
<evidence type="ECO:0000256" key="9">
    <source>
        <dbReference type="RuleBase" id="RU367011"/>
    </source>
</evidence>
<feature type="domain" description="Alpha-carbonic anhydrase" evidence="10">
    <location>
        <begin position="39"/>
        <end position="270"/>
    </location>
</feature>
<evidence type="ECO:0000313" key="11">
    <source>
        <dbReference type="EMBL" id="KAK7007873.1"/>
    </source>
</evidence>
<comment type="caution">
    <text evidence="11">The sequence shown here is derived from an EMBL/GenBank/DDBJ whole genome shotgun (WGS) entry which is preliminary data.</text>
</comment>
<evidence type="ECO:0000256" key="2">
    <source>
        <dbReference type="ARBA" id="ARBA00002904"/>
    </source>
</evidence>
<accession>A0AAW0AFI6</accession>
<protein>
    <recommendedName>
        <fullName evidence="4 9">Carbonic anhydrase</fullName>
        <ecNumber evidence="4 9">4.2.1.1</ecNumber>
    </recommendedName>
</protein>
<keyword evidence="7 9" id="KW-0456">Lyase</keyword>
<dbReference type="CDD" id="cd03124">
    <property type="entry name" value="alpha_CA_prokaryotic_like"/>
    <property type="match status" value="1"/>
</dbReference>
<dbReference type="GO" id="GO:0008270">
    <property type="term" value="F:zinc ion binding"/>
    <property type="evidence" value="ECO:0007669"/>
    <property type="project" value="UniProtKB-UniRule"/>
</dbReference>
<evidence type="ECO:0000256" key="1">
    <source>
        <dbReference type="ARBA" id="ARBA00001947"/>
    </source>
</evidence>
<dbReference type="InterPro" id="IPR018338">
    <property type="entry name" value="Carbonic_anhydrase_a-class_CS"/>
</dbReference>
<dbReference type="PROSITE" id="PS00162">
    <property type="entry name" value="ALPHA_CA_1"/>
    <property type="match status" value="1"/>
</dbReference>
<evidence type="ECO:0000256" key="7">
    <source>
        <dbReference type="ARBA" id="ARBA00023239"/>
    </source>
</evidence>
<dbReference type="InterPro" id="IPR036398">
    <property type="entry name" value="CA_dom_sf"/>
</dbReference>
<reference evidence="11 12" key="1">
    <citation type="journal article" date="2024" name="J Genomics">
        <title>Draft genome sequencing and assembly of Favolaschia claudopus CIRM-BRFM 2984 isolated from oak limbs.</title>
        <authorList>
            <person name="Navarro D."/>
            <person name="Drula E."/>
            <person name="Chaduli D."/>
            <person name="Cazenave R."/>
            <person name="Ahrendt S."/>
            <person name="Wang J."/>
            <person name="Lipzen A."/>
            <person name="Daum C."/>
            <person name="Barry K."/>
            <person name="Grigoriev I.V."/>
            <person name="Favel A."/>
            <person name="Rosso M.N."/>
            <person name="Martin F."/>
        </authorList>
    </citation>
    <scope>NUCLEOTIDE SEQUENCE [LARGE SCALE GENOMIC DNA]</scope>
    <source>
        <strain evidence="11 12">CIRM-BRFM 2984</strain>
    </source>
</reference>
<dbReference type="SMART" id="SM01057">
    <property type="entry name" value="Carb_anhydrase"/>
    <property type="match status" value="1"/>
</dbReference>
<dbReference type="InterPro" id="IPR041891">
    <property type="entry name" value="Alpha_CA_prokaryot-like"/>
</dbReference>
<feature type="signal peptide" evidence="9">
    <location>
        <begin position="1"/>
        <end position="19"/>
    </location>
</feature>
<keyword evidence="12" id="KW-1185">Reference proteome</keyword>